<dbReference type="OrthoDB" id="210243at2"/>
<evidence type="ECO:0008006" key="4">
    <source>
        <dbReference type="Google" id="ProtNLM"/>
    </source>
</evidence>
<name>A0A518HUA1_9BACT</name>
<dbReference type="Pfam" id="PF20911">
    <property type="entry name" value="GP7"/>
    <property type="match status" value="1"/>
</dbReference>
<sequence length="312" mass="33027">MANAFVTTTELLQLGDGNISDIEVSELLEDAPLLAALSAIEASNDTSHEWLKKTAAPTTGFRAINDGRENKKATYTKVVKALKLFDAGFSIDMGLLKSKNGDALRTREAKDHLMAAFADFEKQIVYGTGQDADGFGGFANETTCDDSDDSMVINAAGTTANTASSVWAIRIGEPAVSVVYGANGRIEIGEEFPTVLDGSATGVYDAMRTPILFYGGLQISTTLDLGRICNLTADSGKGLTDDLLSELFALFPAGRKPNAFAMSRRSQKQLQQSRTATNATGAEAPFPTEAHGVPIVVTDQITDTEALLTVAA</sequence>
<dbReference type="RefSeq" id="WP_145388726.1">
    <property type="nucleotide sequence ID" value="NZ_CP037423.1"/>
</dbReference>
<accession>A0A518HUA1</accession>
<evidence type="ECO:0000313" key="2">
    <source>
        <dbReference type="EMBL" id="QDV44373.1"/>
    </source>
</evidence>
<dbReference type="SUPFAM" id="SSF56563">
    <property type="entry name" value="Major capsid protein gp5"/>
    <property type="match status" value="1"/>
</dbReference>
<evidence type="ECO:0000256" key="1">
    <source>
        <dbReference type="SAM" id="MobiDB-lite"/>
    </source>
</evidence>
<dbReference type="AlphaFoldDB" id="A0A518HUA1"/>
<organism evidence="2 3">
    <name type="scientific">Stieleria neptunia</name>
    <dbReference type="NCBI Taxonomy" id="2527979"/>
    <lineage>
        <taxon>Bacteria</taxon>
        <taxon>Pseudomonadati</taxon>
        <taxon>Planctomycetota</taxon>
        <taxon>Planctomycetia</taxon>
        <taxon>Pirellulales</taxon>
        <taxon>Pirellulaceae</taxon>
        <taxon>Stieleria</taxon>
    </lineage>
</organism>
<dbReference type="KEGG" id="snep:Enr13x_42380"/>
<dbReference type="Proteomes" id="UP000319004">
    <property type="component" value="Chromosome"/>
</dbReference>
<feature type="region of interest" description="Disordered" evidence="1">
    <location>
        <begin position="266"/>
        <end position="285"/>
    </location>
</feature>
<gene>
    <name evidence="2" type="ORF">Enr13x_42380</name>
</gene>
<dbReference type="InterPro" id="IPR048813">
    <property type="entry name" value="GP7-like"/>
</dbReference>
<protein>
    <recommendedName>
        <fullName evidence="4">Phage capsid family protein</fullName>
    </recommendedName>
</protein>
<reference evidence="2 3" key="1">
    <citation type="submission" date="2019-03" db="EMBL/GenBank/DDBJ databases">
        <title>Deep-cultivation of Planctomycetes and their phenomic and genomic characterization uncovers novel biology.</title>
        <authorList>
            <person name="Wiegand S."/>
            <person name="Jogler M."/>
            <person name="Boedeker C."/>
            <person name="Pinto D."/>
            <person name="Vollmers J."/>
            <person name="Rivas-Marin E."/>
            <person name="Kohn T."/>
            <person name="Peeters S.H."/>
            <person name="Heuer A."/>
            <person name="Rast P."/>
            <person name="Oberbeckmann S."/>
            <person name="Bunk B."/>
            <person name="Jeske O."/>
            <person name="Meyerdierks A."/>
            <person name="Storesund J.E."/>
            <person name="Kallscheuer N."/>
            <person name="Luecker S."/>
            <person name="Lage O.M."/>
            <person name="Pohl T."/>
            <person name="Merkel B.J."/>
            <person name="Hornburger P."/>
            <person name="Mueller R.-W."/>
            <person name="Bruemmer F."/>
            <person name="Labrenz M."/>
            <person name="Spormann A.M."/>
            <person name="Op den Camp H."/>
            <person name="Overmann J."/>
            <person name="Amann R."/>
            <person name="Jetten M.S.M."/>
            <person name="Mascher T."/>
            <person name="Medema M.H."/>
            <person name="Devos D.P."/>
            <person name="Kaster A.-K."/>
            <person name="Ovreas L."/>
            <person name="Rohde M."/>
            <person name="Galperin M.Y."/>
            <person name="Jogler C."/>
        </authorList>
    </citation>
    <scope>NUCLEOTIDE SEQUENCE [LARGE SCALE GENOMIC DNA]</scope>
    <source>
        <strain evidence="2 3">Enr13</strain>
    </source>
</reference>
<keyword evidence="3" id="KW-1185">Reference proteome</keyword>
<evidence type="ECO:0000313" key="3">
    <source>
        <dbReference type="Proteomes" id="UP000319004"/>
    </source>
</evidence>
<dbReference type="EMBL" id="CP037423">
    <property type="protein sequence ID" value="QDV44373.1"/>
    <property type="molecule type" value="Genomic_DNA"/>
</dbReference>
<proteinExistence type="predicted"/>
<dbReference type="NCBIfam" id="NF045672">
    <property type="entry name" value="MCP_gp7_epsi_15"/>
    <property type="match status" value="1"/>
</dbReference>